<proteinExistence type="predicted"/>
<reference evidence="2" key="1">
    <citation type="submission" date="2021-10" db="EMBL/GenBank/DDBJ databases">
        <title>De novo Genome Assembly of Clathrus columnatus (Basidiomycota, Fungi) Using Illumina and Nanopore Sequence Data.</title>
        <authorList>
            <person name="Ogiso-Tanaka E."/>
            <person name="Itagaki H."/>
            <person name="Hosoya T."/>
            <person name="Hosaka K."/>
        </authorList>
    </citation>
    <scope>NUCLEOTIDE SEQUENCE</scope>
    <source>
        <strain evidence="2">MO-923</strain>
    </source>
</reference>
<evidence type="ECO:0000313" key="2">
    <source>
        <dbReference type="EMBL" id="GJJ13319.1"/>
    </source>
</evidence>
<protein>
    <submittedName>
        <fullName evidence="2">Uncharacterized protein</fullName>
    </submittedName>
</protein>
<name>A0AAV5AFA1_9AGAM</name>
<feature type="region of interest" description="Disordered" evidence="1">
    <location>
        <begin position="834"/>
        <end position="858"/>
    </location>
</feature>
<accession>A0AAV5AFA1</accession>
<gene>
    <name evidence="2" type="ORF">Clacol_007571</name>
</gene>
<evidence type="ECO:0000313" key="3">
    <source>
        <dbReference type="Proteomes" id="UP001050691"/>
    </source>
</evidence>
<dbReference type="AlphaFoldDB" id="A0AAV5AFA1"/>
<dbReference type="Proteomes" id="UP001050691">
    <property type="component" value="Unassembled WGS sequence"/>
</dbReference>
<sequence>MSLGSCTTRQFIRVLTLQTPAIRYQSTLIRASLSPHGSNYNNQPSSSEVISNPAHALSLLPPDDVRLRALLNKGKQGALAIDFIKARKLYSSTISRLYERLRQKPFLQTLLPSDYVILAREFNIMTQQTLMGYLAEDLLAYFPREHDPEGFSQALATVLNNAVPSLIPPSQTLALYNAFSAVDCVDLPDLKLEVWRGVFNAAILYPDDCTFTLQTLGLAFLKQAQRTGSFSLKVPQFLSDLILEMLMQGEDMYNQALAVFKPFVLNQLLPGMNDILEGSSFKFAIARTLILGHLLAHDYVTSVELVIRLLKDPRWFDPRSMMDKDCTNVGLLSLEVLHTVIREPVEKELECCLRLVKAFVPSGKPSWRGWEPVDIPDGDILALYDLCFHYRRINDAADLYAHFHSSYIRQRRYYPPPRGPSLFWLFEHYADPGLTIGEGDPAPLKGHLRMAKNILRDIVVRNTPVPIHDRRKFITVCANRGFAFYTRYFYELWTKKSDLDRNVVCGSAQMLVPVVKLFGKLQKVWDKSLEKNKSPDEMARRLMNEKRSVLPEAWRFANHVVQQYLETKVPLNKASQQDINALARAYLILDRIPEAIQMLFIIMDRGDIPDHKDINIALLAISIYSVPVAVRMLEYMITMGVMPSPSGFSALIHEAYKQGQEDIARKLVARAREIGYSQLTTKGLAGIVQFRLPHSMNQNMQGQHQTRRLKTLEEMLDAVIRYSTSNELEEKRDHGKQHILSVSMGERYVTAALACRKPKMAVKFWRLLVKNRTSWNDPESEKLRHLIGTELRKSKLYQDEINRLLEELGQPWRQDGEGRDGKKIVRRDVRKLFTLGKDGGNQSERGESRNPKVQENNT</sequence>
<comment type="caution">
    <text evidence="2">The sequence shown here is derived from an EMBL/GenBank/DDBJ whole genome shotgun (WGS) entry which is preliminary data.</text>
</comment>
<organism evidence="2 3">
    <name type="scientific">Clathrus columnatus</name>
    <dbReference type="NCBI Taxonomy" id="1419009"/>
    <lineage>
        <taxon>Eukaryota</taxon>
        <taxon>Fungi</taxon>
        <taxon>Dikarya</taxon>
        <taxon>Basidiomycota</taxon>
        <taxon>Agaricomycotina</taxon>
        <taxon>Agaricomycetes</taxon>
        <taxon>Phallomycetidae</taxon>
        <taxon>Phallales</taxon>
        <taxon>Clathraceae</taxon>
        <taxon>Clathrus</taxon>
    </lineage>
</organism>
<keyword evidence="3" id="KW-1185">Reference proteome</keyword>
<dbReference type="Gene3D" id="1.25.40.10">
    <property type="entry name" value="Tetratricopeptide repeat domain"/>
    <property type="match status" value="1"/>
</dbReference>
<dbReference type="EMBL" id="BPWL01000008">
    <property type="protein sequence ID" value="GJJ13319.1"/>
    <property type="molecule type" value="Genomic_DNA"/>
</dbReference>
<evidence type="ECO:0000256" key="1">
    <source>
        <dbReference type="SAM" id="MobiDB-lite"/>
    </source>
</evidence>
<dbReference type="InterPro" id="IPR011990">
    <property type="entry name" value="TPR-like_helical_dom_sf"/>
</dbReference>